<dbReference type="PANTHER" id="PTHR46791:SF5">
    <property type="entry name" value="CLR5 DOMAIN-CONTAINING PROTEIN-RELATED"/>
    <property type="match status" value="1"/>
</dbReference>
<gene>
    <name evidence="3" type="ORF">DFH08DRAFT_723565</name>
</gene>
<accession>A0AAD6Z016</accession>
<dbReference type="InterPro" id="IPR058913">
    <property type="entry name" value="Integrase_dom_put"/>
</dbReference>
<keyword evidence="4" id="KW-1185">Reference proteome</keyword>
<feature type="domain" description="Integrase core" evidence="2">
    <location>
        <begin position="55"/>
        <end position="144"/>
    </location>
</feature>
<comment type="caution">
    <text evidence="3">The sequence shown here is derived from an EMBL/GenBank/DDBJ whole genome shotgun (WGS) entry which is preliminary data.</text>
</comment>
<dbReference type="Pfam" id="PF24764">
    <property type="entry name" value="rva_4"/>
    <property type="match status" value="1"/>
</dbReference>
<evidence type="ECO:0000313" key="3">
    <source>
        <dbReference type="EMBL" id="KAJ7302013.1"/>
    </source>
</evidence>
<evidence type="ECO:0000313" key="4">
    <source>
        <dbReference type="Proteomes" id="UP001218218"/>
    </source>
</evidence>
<organism evidence="3 4">
    <name type="scientific">Mycena albidolilacea</name>
    <dbReference type="NCBI Taxonomy" id="1033008"/>
    <lineage>
        <taxon>Eukaryota</taxon>
        <taxon>Fungi</taxon>
        <taxon>Dikarya</taxon>
        <taxon>Basidiomycota</taxon>
        <taxon>Agaricomycotina</taxon>
        <taxon>Agaricomycetes</taxon>
        <taxon>Agaricomycetidae</taxon>
        <taxon>Agaricales</taxon>
        <taxon>Marasmiineae</taxon>
        <taxon>Mycenaceae</taxon>
        <taxon>Mycena</taxon>
    </lineage>
</organism>
<dbReference type="EMBL" id="JARIHO010000122">
    <property type="protein sequence ID" value="KAJ7302013.1"/>
    <property type="molecule type" value="Genomic_DNA"/>
</dbReference>
<sequence>MSRPAQDPDPVHAFLLHAGRIRQETQFIIDSLPNVETFSVERALRQMHAIHYVLANLEDDSTQNIRMERAWRDVRKDTLEVYREIFLHLEELDLLDMESPIDRVCLFIVFQPRIQNSLNETLASWNLHKVRTAKYKSPQAIYKLSRAKAINRGYWTGDPGDDLATASHPSYGEDASGPLPPSDELVNDPEAPDYQEPADVAAERDAGIFVNHDDEVEEMKAALGGFDYLADDGNWGIDVYCRAVRIATDYFAAME</sequence>
<proteinExistence type="predicted"/>
<protein>
    <recommendedName>
        <fullName evidence="2">Integrase core domain-containing protein</fullName>
    </recommendedName>
</protein>
<dbReference type="PANTHER" id="PTHR46791">
    <property type="entry name" value="EXPRESSED PROTEIN"/>
    <property type="match status" value="1"/>
</dbReference>
<evidence type="ECO:0000256" key="1">
    <source>
        <dbReference type="SAM" id="MobiDB-lite"/>
    </source>
</evidence>
<dbReference type="AlphaFoldDB" id="A0AAD6Z016"/>
<reference evidence="3" key="1">
    <citation type="submission" date="2023-03" db="EMBL/GenBank/DDBJ databases">
        <title>Massive genome expansion in bonnet fungi (Mycena s.s.) driven by repeated elements and novel gene families across ecological guilds.</title>
        <authorList>
            <consortium name="Lawrence Berkeley National Laboratory"/>
            <person name="Harder C.B."/>
            <person name="Miyauchi S."/>
            <person name="Viragh M."/>
            <person name="Kuo A."/>
            <person name="Thoen E."/>
            <person name="Andreopoulos B."/>
            <person name="Lu D."/>
            <person name="Skrede I."/>
            <person name="Drula E."/>
            <person name="Henrissat B."/>
            <person name="Morin E."/>
            <person name="Kohler A."/>
            <person name="Barry K."/>
            <person name="LaButti K."/>
            <person name="Morin E."/>
            <person name="Salamov A."/>
            <person name="Lipzen A."/>
            <person name="Mereny Z."/>
            <person name="Hegedus B."/>
            <person name="Baldrian P."/>
            <person name="Stursova M."/>
            <person name="Weitz H."/>
            <person name="Taylor A."/>
            <person name="Grigoriev I.V."/>
            <person name="Nagy L.G."/>
            <person name="Martin F."/>
            <person name="Kauserud H."/>
        </authorList>
    </citation>
    <scope>NUCLEOTIDE SEQUENCE</scope>
    <source>
        <strain evidence="3">CBHHK002</strain>
    </source>
</reference>
<name>A0AAD6Z016_9AGAR</name>
<feature type="region of interest" description="Disordered" evidence="1">
    <location>
        <begin position="161"/>
        <end position="197"/>
    </location>
</feature>
<evidence type="ECO:0000259" key="2">
    <source>
        <dbReference type="Pfam" id="PF24764"/>
    </source>
</evidence>
<dbReference type="Proteomes" id="UP001218218">
    <property type="component" value="Unassembled WGS sequence"/>
</dbReference>